<dbReference type="PANTHER" id="PTHR34819">
    <property type="entry name" value="LARGE CYSTEINE-RICH PERIPLASMIC PROTEIN OMCB"/>
    <property type="match status" value="1"/>
</dbReference>
<name>A0ABY9MVG6_9GAMM</name>
<evidence type="ECO:0000256" key="1">
    <source>
        <dbReference type="SAM" id="SignalP"/>
    </source>
</evidence>
<dbReference type="InterPro" id="IPR051172">
    <property type="entry name" value="Chlamydia_OmcB"/>
</dbReference>
<keyword evidence="1" id="KW-0732">Signal</keyword>
<evidence type="ECO:0008006" key="4">
    <source>
        <dbReference type="Google" id="ProtNLM"/>
    </source>
</evidence>
<dbReference type="RefSeq" id="WP_308897274.1">
    <property type="nucleotide sequence ID" value="NZ_CP133218.1"/>
</dbReference>
<dbReference type="NCBIfam" id="TIGR01451">
    <property type="entry name" value="B_ant_repeat"/>
    <property type="match status" value="2"/>
</dbReference>
<dbReference type="InterPro" id="IPR047589">
    <property type="entry name" value="DUF11_rpt"/>
</dbReference>
<feature type="signal peptide" evidence="1">
    <location>
        <begin position="1"/>
        <end position="33"/>
    </location>
</feature>
<evidence type="ECO:0000313" key="2">
    <source>
        <dbReference type="EMBL" id="WML92205.1"/>
    </source>
</evidence>
<sequence length="880" mass="90361">MKKPAFFQFLHGNATPLLCLVLSITLSPIAGWAATAANTLIKNQASATFKDDAGTVYSVTSNMVETLVQQAAGLELEQTQSKLASPGGTVEFTHVVTNTGNGDDSYTLAFTQSTGDNFDFSTVSFYADKNQDGQADTPSTPITKTPLLKAGESFAFVAIAGVPASAASGNNGALNVVASSTFATATQKTNTDTANITNKAILDVTKAISANSGKAGSGTYTVTLHYRNTSQVDASNVTLIDALPSGMVYVPNSGRWSESGVTVLTDSNTADTQGSSATVRYCAYDNSCTGIPEANNDADSSTTNQVTGIISQVAAGASGELRFNVSIAAGLPVSVLVNTGEYEFNDSSATTARFNTNKVRFEVVQEAGVVTNGSSTSQVDLTNEPITVTGTVQNGTALFHDFVWNTGNGADSFDITLTGSNFPTGTVFMLYQADGQTPLLDTNDNGIPDTGTKAAGSVTQVVIKASLPASATSGSYEVALKATSFLDDSKTNSALNQLSGISVGSVDLTNNAALGQTGVLGAGAGPESAAVTTRNTLPGSSTRFILFINNLSSAADNYDLKASTDSTFANVSVPTGWSVRFVDTAGNAITNSGAIAAGASKEFFAEVSVPANASTGVTDLYFQVASPVTGVKDIKHDALTVGEVVDVVLFPDNSGQVLPGGSIVYSHWLVNQGNVAKTSLSLATQGDSAGWQSLFYVDTDGSGTLTGADQRLNTIPSLAAGGSKLIFVKVLAAANLQMGASNVTTLMATWDGGASSTFALDVTSTNNSTVNIRKEQALDTNCDGTPETAFSTSAYPAEPRQCVLYQLTATNTGAIAVLNVRIQDATPAYTSFITAGGLPTLTQGALVAPITSGAHGRIIGAMGTLEAGYSATLMFGIKIE</sequence>
<organism evidence="2 3">
    <name type="scientific">Thiothrix lacustris</name>
    <dbReference type="NCBI Taxonomy" id="525917"/>
    <lineage>
        <taxon>Bacteria</taxon>
        <taxon>Pseudomonadati</taxon>
        <taxon>Pseudomonadota</taxon>
        <taxon>Gammaproteobacteria</taxon>
        <taxon>Thiotrichales</taxon>
        <taxon>Thiotrichaceae</taxon>
        <taxon>Thiothrix</taxon>
    </lineage>
</organism>
<reference evidence="2 3" key="1">
    <citation type="submission" date="2023-08" db="EMBL/GenBank/DDBJ databases">
        <title>New molecular markers tilS and rpoB for phylogenetic and monitoring studies of the genus Thiothrix biodiversity.</title>
        <authorList>
            <person name="Ravin N.V."/>
            <person name="Smolyakov D."/>
            <person name="Markov N.D."/>
            <person name="Beletsky A.V."/>
            <person name="Mardanov A.V."/>
            <person name="Rudenko T.S."/>
            <person name="Grabovich M.Y."/>
        </authorList>
    </citation>
    <scope>NUCLEOTIDE SEQUENCE [LARGE SCALE GENOMIC DNA]</scope>
    <source>
        <strain evidence="2 3">MK1</strain>
    </source>
</reference>
<evidence type="ECO:0000313" key="3">
    <source>
        <dbReference type="Proteomes" id="UP001236657"/>
    </source>
</evidence>
<keyword evidence="3" id="KW-1185">Reference proteome</keyword>
<proteinExistence type="predicted"/>
<dbReference type="PANTHER" id="PTHR34819:SF3">
    <property type="entry name" value="CELL SURFACE PROTEIN"/>
    <property type="match status" value="1"/>
</dbReference>
<feature type="chain" id="PRO_5046684187" description="DUF11 domain-containing protein" evidence="1">
    <location>
        <begin position="34"/>
        <end position="880"/>
    </location>
</feature>
<dbReference type="Proteomes" id="UP001236657">
    <property type="component" value="Chromosome"/>
</dbReference>
<protein>
    <recommendedName>
        <fullName evidence="4">DUF11 domain-containing protein</fullName>
    </recommendedName>
</protein>
<accession>A0ABY9MVG6</accession>
<dbReference type="EMBL" id="CP133218">
    <property type="protein sequence ID" value="WML92205.1"/>
    <property type="molecule type" value="Genomic_DNA"/>
</dbReference>
<gene>
    <name evidence="2" type="ORF">RCF98_07630</name>
</gene>